<accession>A0ABD3T580</accession>
<evidence type="ECO:0000259" key="5">
    <source>
        <dbReference type="PROSITE" id="PS50871"/>
    </source>
</evidence>
<dbReference type="PANTHER" id="PTHR22923:SF116">
    <property type="entry name" value="C1Q DOMAIN-CONTAINING PROTEIN"/>
    <property type="match status" value="1"/>
</dbReference>
<evidence type="ECO:0000256" key="1">
    <source>
        <dbReference type="ARBA" id="ARBA00004613"/>
    </source>
</evidence>
<comment type="caution">
    <text evidence="6">The sequence shown here is derived from an EMBL/GenBank/DDBJ whole genome shotgun (WGS) entry which is preliminary data.</text>
</comment>
<feature type="coiled-coil region" evidence="4">
    <location>
        <begin position="9"/>
        <end position="54"/>
    </location>
</feature>
<dbReference type="GO" id="GO:0005576">
    <property type="term" value="C:extracellular region"/>
    <property type="evidence" value="ECO:0007669"/>
    <property type="project" value="UniProtKB-SubCell"/>
</dbReference>
<comment type="subcellular location">
    <subcellularLocation>
        <location evidence="1">Secreted</location>
    </subcellularLocation>
</comment>
<evidence type="ECO:0000313" key="6">
    <source>
        <dbReference type="EMBL" id="KAL3832055.1"/>
    </source>
</evidence>
<dbReference type="PRINTS" id="PR00007">
    <property type="entry name" value="COMPLEMNTC1Q"/>
</dbReference>
<dbReference type="Pfam" id="PF00386">
    <property type="entry name" value="C1q"/>
    <property type="match status" value="1"/>
</dbReference>
<protein>
    <recommendedName>
        <fullName evidence="5">C1q domain-containing protein</fullName>
    </recommendedName>
</protein>
<dbReference type="Gene3D" id="2.60.120.40">
    <property type="match status" value="1"/>
</dbReference>
<dbReference type="PANTHER" id="PTHR22923">
    <property type="entry name" value="CEREBELLIN-RELATED"/>
    <property type="match status" value="1"/>
</dbReference>
<evidence type="ECO:0000256" key="2">
    <source>
        <dbReference type="ARBA" id="ARBA00022525"/>
    </source>
</evidence>
<dbReference type="EMBL" id="JBJQND010000019">
    <property type="protein sequence ID" value="KAL3832055.1"/>
    <property type="molecule type" value="Genomic_DNA"/>
</dbReference>
<dbReference type="Proteomes" id="UP001634394">
    <property type="component" value="Unassembled WGS sequence"/>
</dbReference>
<sequence length="239" mass="26783">MLYSELKILKKEQKAMISVQNKLLATQEELRNRVNELETNNKHLQRQFDNLLNSCDTKKNYESNLTADFKQHDHGNVTERNVTSTPKKRAGITKTDMVRGLVPLQVAFLVRQTNNAFPFSHGQTIIFDNLYANIGNGYNPHNGIFRAPVAGLYIVLLTVASDFTRTPDIEVVMDGTALCRSVVALANYLSSSCNVIVHLNAGDNVWARIMDDHPDNRIRGGYFSTFSMAMISSDEALSS</sequence>
<keyword evidence="4" id="KW-0175">Coiled coil</keyword>
<organism evidence="6 7">
    <name type="scientific">Sinanodonta woodiana</name>
    <name type="common">Chinese pond mussel</name>
    <name type="synonym">Anodonta woodiana</name>
    <dbReference type="NCBI Taxonomy" id="1069815"/>
    <lineage>
        <taxon>Eukaryota</taxon>
        <taxon>Metazoa</taxon>
        <taxon>Spiralia</taxon>
        <taxon>Lophotrochozoa</taxon>
        <taxon>Mollusca</taxon>
        <taxon>Bivalvia</taxon>
        <taxon>Autobranchia</taxon>
        <taxon>Heteroconchia</taxon>
        <taxon>Palaeoheterodonta</taxon>
        <taxon>Unionida</taxon>
        <taxon>Unionoidea</taxon>
        <taxon>Unionidae</taxon>
        <taxon>Unioninae</taxon>
        <taxon>Sinanodonta</taxon>
    </lineage>
</organism>
<keyword evidence="7" id="KW-1185">Reference proteome</keyword>
<proteinExistence type="predicted"/>
<evidence type="ECO:0000256" key="4">
    <source>
        <dbReference type="SAM" id="Coils"/>
    </source>
</evidence>
<keyword evidence="2" id="KW-0964">Secreted</keyword>
<dbReference type="InterPro" id="IPR008983">
    <property type="entry name" value="Tumour_necrosis_fac-like_dom"/>
</dbReference>
<feature type="domain" description="C1q" evidence="5">
    <location>
        <begin position="101"/>
        <end position="237"/>
    </location>
</feature>
<evidence type="ECO:0000256" key="3">
    <source>
        <dbReference type="ARBA" id="ARBA00022729"/>
    </source>
</evidence>
<dbReference type="SMART" id="SM00110">
    <property type="entry name" value="C1Q"/>
    <property type="match status" value="1"/>
</dbReference>
<name>A0ABD3T580_SINWO</name>
<dbReference type="PROSITE" id="PS50871">
    <property type="entry name" value="C1Q"/>
    <property type="match status" value="1"/>
</dbReference>
<dbReference type="InterPro" id="IPR050822">
    <property type="entry name" value="Cerebellin_Synaptic_Org"/>
</dbReference>
<keyword evidence="3" id="KW-0732">Signal</keyword>
<gene>
    <name evidence="6" type="ORF">ACJMK2_023734</name>
</gene>
<dbReference type="SUPFAM" id="SSF49842">
    <property type="entry name" value="TNF-like"/>
    <property type="match status" value="1"/>
</dbReference>
<dbReference type="AlphaFoldDB" id="A0ABD3T580"/>
<reference evidence="6 7" key="1">
    <citation type="submission" date="2024-11" db="EMBL/GenBank/DDBJ databases">
        <title>Chromosome-level genome assembly of the freshwater bivalve Anodonta woodiana.</title>
        <authorList>
            <person name="Chen X."/>
        </authorList>
    </citation>
    <scope>NUCLEOTIDE SEQUENCE [LARGE SCALE GENOMIC DNA]</scope>
    <source>
        <strain evidence="6">MN2024</strain>
        <tissue evidence="6">Gills</tissue>
    </source>
</reference>
<dbReference type="InterPro" id="IPR001073">
    <property type="entry name" value="C1q_dom"/>
</dbReference>
<evidence type="ECO:0000313" key="7">
    <source>
        <dbReference type="Proteomes" id="UP001634394"/>
    </source>
</evidence>